<reference evidence="2 3" key="1">
    <citation type="submission" date="2018-12" db="EMBL/GenBank/DDBJ databases">
        <title>Flammeovirga pectinis sp. nov., isolated from the gut of the Korean scallop, Patinopecten yessoensis.</title>
        <authorList>
            <person name="Bae J.-W."/>
            <person name="Jeong Y.-S."/>
            <person name="Kang W."/>
        </authorList>
    </citation>
    <scope>NUCLEOTIDE SEQUENCE [LARGE SCALE GENOMIC DNA]</scope>
    <source>
        <strain evidence="2 3">L12M1</strain>
    </source>
</reference>
<evidence type="ECO:0000256" key="1">
    <source>
        <dbReference type="SAM" id="Phobius"/>
    </source>
</evidence>
<evidence type="ECO:0000313" key="3">
    <source>
        <dbReference type="Proteomes" id="UP000267268"/>
    </source>
</evidence>
<sequence>MEILLSYLLIINAISIVIVLLDYNKIIARVPSIALHGLELLGGVVVMLPILYILRHRVTKESYFLVSLWTLTIWFFISYIKIGIFG</sequence>
<organism evidence="2 3">
    <name type="scientific">Flammeovirga pectinis</name>
    <dbReference type="NCBI Taxonomy" id="2494373"/>
    <lineage>
        <taxon>Bacteria</taxon>
        <taxon>Pseudomonadati</taxon>
        <taxon>Bacteroidota</taxon>
        <taxon>Cytophagia</taxon>
        <taxon>Cytophagales</taxon>
        <taxon>Flammeovirgaceae</taxon>
        <taxon>Flammeovirga</taxon>
    </lineage>
</organism>
<proteinExistence type="predicted"/>
<dbReference type="AlphaFoldDB" id="A0A3Q9FSC0"/>
<feature type="transmembrane region" description="Helical" evidence="1">
    <location>
        <begin position="63"/>
        <end position="84"/>
    </location>
</feature>
<feature type="transmembrane region" description="Helical" evidence="1">
    <location>
        <begin position="33"/>
        <end position="54"/>
    </location>
</feature>
<keyword evidence="1" id="KW-0812">Transmembrane</keyword>
<dbReference type="OrthoDB" id="9908152at2"/>
<dbReference type="KEGG" id="fll:EI427_14455"/>
<keyword evidence="1" id="KW-1133">Transmembrane helix</keyword>
<keyword evidence="1" id="KW-0472">Membrane</keyword>
<dbReference type="EMBL" id="CP034562">
    <property type="protein sequence ID" value="AZQ63388.1"/>
    <property type="molecule type" value="Genomic_DNA"/>
</dbReference>
<dbReference type="Proteomes" id="UP000267268">
    <property type="component" value="Chromosome 1"/>
</dbReference>
<gene>
    <name evidence="2" type="ORF">EI427_14455</name>
</gene>
<name>A0A3Q9FSC0_9BACT</name>
<accession>A0A3Q9FSC0</accession>
<protein>
    <submittedName>
        <fullName evidence="2">Uncharacterized protein</fullName>
    </submittedName>
</protein>
<dbReference type="RefSeq" id="WP_126615835.1">
    <property type="nucleotide sequence ID" value="NZ_CP034562.1"/>
</dbReference>
<keyword evidence="3" id="KW-1185">Reference proteome</keyword>
<feature type="transmembrane region" description="Helical" evidence="1">
    <location>
        <begin position="7"/>
        <end position="27"/>
    </location>
</feature>
<evidence type="ECO:0000313" key="2">
    <source>
        <dbReference type="EMBL" id="AZQ63388.1"/>
    </source>
</evidence>